<reference evidence="7" key="1">
    <citation type="journal article" date="2019" name="Int. J. Syst. Evol. Microbiol.">
        <title>The Global Catalogue of Microorganisms (GCM) 10K type strain sequencing project: providing services to taxonomists for standard genome sequencing and annotation.</title>
        <authorList>
            <consortium name="The Broad Institute Genomics Platform"/>
            <consortium name="The Broad Institute Genome Sequencing Center for Infectious Disease"/>
            <person name="Wu L."/>
            <person name="Ma J."/>
        </authorList>
    </citation>
    <scope>NUCLEOTIDE SEQUENCE [LARGE SCALE GENOMIC DNA]</scope>
    <source>
        <strain evidence="7">JCM 11813</strain>
    </source>
</reference>
<comment type="caution">
    <text evidence="6">The sequence shown here is derived from an EMBL/GenBank/DDBJ whole genome shotgun (WGS) entry which is preliminary data.</text>
</comment>
<dbReference type="InterPro" id="IPR017871">
    <property type="entry name" value="ABC_transporter-like_CS"/>
</dbReference>
<organism evidence="6 7">
    <name type="scientific">Nocardioides aquiterrae</name>
    <dbReference type="NCBI Taxonomy" id="203799"/>
    <lineage>
        <taxon>Bacteria</taxon>
        <taxon>Bacillati</taxon>
        <taxon>Actinomycetota</taxon>
        <taxon>Actinomycetes</taxon>
        <taxon>Propionibacteriales</taxon>
        <taxon>Nocardioidaceae</taxon>
        <taxon>Nocardioides</taxon>
    </lineage>
</organism>
<dbReference type="PROSITE" id="PS50893">
    <property type="entry name" value="ABC_TRANSPORTER_2"/>
    <property type="match status" value="2"/>
</dbReference>
<dbReference type="GO" id="GO:0005524">
    <property type="term" value="F:ATP binding"/>
    <property type="evidence" value="ECO:0007669"/>
    <property type="project" value="UniProtKB-KW"/>
</dbReference>
<dbReference type="RefSeq" id="WP_343907243.1">
    <property type="nucleotide sequence ID" value="NZ_BAAAJE010000006.1"/>
</dbReference>
<dbReference type="Pfam" id="PF00005">
    <property type="entry name" value="ABC_tran"/>
    <property type="match status" value="2"/>
</dbReference>
<dbReference type="InterPro" id="IPR050107">
    <property type="entry name" value="ABC_carbohydrate_import_ATPase"/>
</dbReference>
<feature type="domain" description="ABC transporter" evidence="5">
    <location>
        <begin position="255"/>
        <end position="498"/>
    </location>
</feature>
<dbReference type="SUPFAM" id="SSF52540">
    <property type="entry name" value="P-loop containing nucleoside triphosphate hydrolases"/>
    <property type="match status" value="2"/>
</dbReference>
<evidence type="ECO:0000313" key="7">
    <source>
        <dbReference type="Proteomes" id="UP001499979"/>
    </source>
</evidence>
<dbReference type="InterPro" id="IPR003439">
    <property type="entry name" value="ABC_transporter-like_ATP-bd"/>
</dbReference>
<dbReference type="InterPro" id="IPR027417">
    <property type="entry name" value="P-loop_NTPase"/>
</dbReference>
<keyword evidence="1" id="KW-0813">Transport</keyword>
<keyword evidence="2" id="KW-0677">Repeat</keyword>
<accession>A0ABP4F2G4</accession>
<keyword evidence="3" id="KW-0547">Nucleotide-binding</keyword>
<evidence type="ECO:0000256" key="2">
    <source>
        <dbReference type="ARBA" id="ARBA00022737"/>
    </source>
</evidence>
<dbReference type="PANTHER" id="PTHR43790">
    <property type="entry name" value="CARBOHYDRATE TRANSPORT ATP-BINDING PROTEIN MG119-RELATED"/>
    <property type="match status" value="1"/>
</dbReference>
<dbReference type="Gene3D" id="3.40.50.300">
    <property type="entry name" value="P-loop containing nucleotide triphosphate hydrolases"/>
    <property type="match status" value="2"/>
</dbReference>
<proteinExistence type="predicted"/>
<evidence type="ECO:0000256" key="4">
    <source>
        <dbReference type="ARBA" id="ARBA00022840"/>
    </source>
</evidence>
<dbReference type="SMART" id="SM00382">
    <property type="entry name" value="AAA"/>
    <property type="match status" value="2"/>
</dbReference>
<dbReference type="EMBL" id="BAAAJE010000006">
    <property type="protein sequence ID" value="GAA1139364.1"/>
    <property type="molecule type" value="Genomic_DNA"/>
</dbReference>
<dbReference type="InterPro" id="IPR003593">
    <property type="entry name" value="AAA+_ATPase"/>
</dbReference>
<sequence>MTLLQMTGIVKEFPGVRALDGVDLDVRPGEVHCLLGQNGAGKSTLIKVLSGFHQPDAGTITWDGAEASLSTPAKAIERGVATIYQELDLVPHLDVAENIFLGHEVARGGFTQRGRAHREARELLARLGHPEIAPTRIVGELPPAKQQIVSMARALSRETRLLVLDEPSAVLDQEEVNNLFRVIRGLTADGVAVVYISHRLEEIREIGDRITVLKDGRTVATGLAVADTPTAELIRLMTGRSIEYVFPQRGVTAPADRGAVLEVRDLALDGVFSGVDLTVHAGEIVGFAGLVGAGRSEIIETVYGARRASSGTVMVDGKKLRRGSVQQAVRAGVGLAPEERKSQGLLLDEAVFKNITVSSMSRFARLGFLDRGEERKQAAELTESLDVRPTGVTRAVRTLSGGNQQKIVLARWLMRDCRVLLLDEPTRGVDVGARSEIYQLIRSLADRGVAVVVVSSEIEEVLGLADRVLVVREGEVVHESAATAIDEAGVLDLVMEGKVPA</sequence>
<protein>
    <submittedName>
        <fullName evidence="6">Sugar ABC transporter ATP-binding protein</fullName>
    </submittedName>
</protein>
<feature type="domain" description="ABC transporter" evidence="5">
    <location>
        <begin position="4"/>
        <end position="240"/>
    </location>
</feature>
<keyword evidence="4 6" id="KW-0067">ATP-binding</keyword>
<dbReference type="Proteomes" id="UP001499979">
    <property type="component" value="Unassembled WGS sequence"/>
</dbReference>
<gene>
    <name evidence="6" type="ORF">GCM10009606_18790</name>
</gene>
<evidence type="ECO:0000313" key="6">
    <source>
        <dbReference type="EMBL" id="GAA1139364.1"/>
    </source>
</evidence>
<keyword evidence="7" id="KW-1185">Reference proteome</keyword>
<evidence type="ECO:0000256" key="3">
    <source>
        <dbReference type="ARBA" id="ARBA00022741"/>
    </source>
</evidence>
<name>A0ABP4F2G4_9ACTN</name>
<evidence type="ECO:0000259" key="5">
    <source>
        <dbReference type="PROSITE" id="PS50893"/>
    </source>
</evidence>
<dbReference type="PANTHER" id="PTHR43790:SF9">
    <property type="entry name" value="GALACTOFURANOSE TRANSPORTER ATP-BINDING PROTEIN YTFR"/>
    <property type="match status" value="1"/>
</dbReference>
<dbReference type="PROSITE" id="PS00211">
    <property type="entry name" value="ABC_TRANSPORTER_1"/>
    <property type="match status" value="1"/>
</dbReference>
<dbReference type="CDD" id="cd03216">
    <property type="entry name" value="ABC_Carb_Monos_I"/>
    <property type="match status" value="1"/>
</dbReference>
<dbReference type="CDD" id="cd03215">
    <property type="entry name" value="ABC_Carb_Monos_II"/>
    <property type="match status" value="1"/>
</dbReference>
<evidence type="ECO:0000256" key="1">
    <source>
        <dbReference type="ARBA" id="ARBA00022448"/>
    </source>
</evidence>